<gene>
    <name evidence="7" type="ORF">IDAT_03415</name>
</gene>
<dbReference type="PROSITE" id="PS01081">
    <property type="entry name" value="HTH_TETR_1"/>
    <property type="match status" value="1"/>
</dbReference>
<dbReference type="RefSeq" id="WP_034730495.1">
    <property type="nucleotide sequence ID" value="NZ_JPIN01000002.1"/>
</dbReference>
<evidence type="ECO:0000256" key="1">
    <source>
        <dbReference type="ARBA" id="ARBA00022491"/>
    </source>
</evidence>
<accession>A0A094JA21</accession>
<dbReference type="InterPro" id="IPR036271">
    <property type="entry name" value="Tet_transcr_reg_TetR-rel_C_sf"/>
</dbReference>
<evidence type="ECO:0000313" key="7">
    <source>
        <dbReference type="EMBL" id="KFZ29416.1"/>
    </source>
</evidence>
<dbReference type="Proteomes" id="UP000053718">
    <property type="component" value="Unassembled WGS sequence"/>
</dbReference>
<dbReference type="OrthoDB" id="5816932at2"/>
<keyword evidence="4" id="KW-0804">Transcription</keyword>
<keyword evidence="1" id="KW-0678">Repressor</keyword>
<feature type="domain" description="HTH tetR-type" evidence="6">
    <location>
        <begin position="10"/>
        <end position="70"/>
    </location>
</feature>
<dbReference type="InterPro" id="IPR001647">
    <property type="entry name" value="HTH_TetR"/>
</dbReference>
<dbReference type="Pfam" id="PF00440">
    <property type="entry name" value="TetR_N"/>
    <property type="match status" value="1"/>
</dbReference>
<dbReference type="Gene3D" id="1.10.357.10">
    <property type="entry name" value="Tetracycline Repressor, domain 2"/>
    <property type="match status" value="1"/>
</dbReference>
<dbReference type="PANTHER" id="PTHR30055:SF240">
    <property type="entry name" value="HTH-TYPE TRANSCRIPTIONAL REGULATOR ACRR"/>
    <property type="match status" value="1"/>
</dbReference>
<dbReference type="InterPro" id="IPR013572">
    <property type="entry name" value="Tscrpt_reg_MAATS_C"/>
</dbReference>
<sequence length="208" mass="23916">MVRRTKQDALTTRHELLDAAERLFSERGVSNTSMMQVAEAAGVTRGAIYHHFENKLDLIYAMMERVSLPVDEMREELRKEHANAPLQQLRQRCLHIVNLVQNDPHMRALVNILCHKCEYVEDTLPIHLRHLRGRNECIDEFVNLLEDAKKVGSVRSNVDARTAIVGIFALIDGLFYNWLLDTDYFDLTEAAERTLDIYLAGLVTRQGD</sequence>
<reference evidence="7 8" key="1">
    <citation type="submission" date="2014-06" db="EMBL/GenBank/DDBJ databases">
        <title>Draft genome sequence of Idiomarina sp. MCCC 1A10513.</title>
        <authorList>
            <person name="Du J."/>
            <person name="Lai Q."/>
            <person name="Shao Z."/>
        </authorList>
    </citation>
    <scope>NUCLEOTIDE SEQUENCE [LARGE SCALE GENOMIC DNA]</scope>
    <source>
        <strain evidence="7 8">MCCC 1A10513</strain>
    </source>
</reference>
<dbReference type="InterPro" id="IPR023772">
    <property type="entry name" value="DNA-bd_HTH_TetR-type_CS"/>
</dbReference>
<dbReference type="STRING" id="1517416.IDAT_03415"/>
<dbReference type="eggNOG" id="COG1309">
    <property type="taxonomic scope" value="Bacteria"/>
</dbReference>
<protein>
    <submittedName>
        <fullName evidence="7">Multidrug transporter AcrB</fullName>
    </submittedName>
</protein>
<dbReference type="GO" id="GO:0003700">
    <property type="term" value="F:DNA-binding transcription factor activity"/>
    <property type="evidence" value="ECO:0007669"/>
    <property type="project" value="TreeGrafter"/>
</dbReference>
<evidence type="ECO:0000256" key="5">
    <source>
        <dbReference type="PROSITE-ProRule" id="PRU00335"/>
    </source>
</evidence>
<keyword evidence="2" id="KW-0805">Transcription regulation</keyword>
<proteinExistence type="predicted"/>
<name>A0A094JA21_9GAMM</name>
<dbReference type="GO" id="GO:0000976">
    <property type="term" value="F:transcription cis-regulatory region binding"/>
    <property type="evidence" value="ECO:0007669"/>
    <property type="project" value="TreeGrafter"/>
</dbReference>
<evidence type="ECO:0000256" key="4">
    <source>
        <dbReference type="ARBA" id="ARBA00023163"/>
    </source>
</evidence>
<feature type="DNA-binding region" description="H-T-H motif" evidence="5">
    <location>
        <begin position="33"/>
        <end position="52"/>
    </location>
</feature>
<comment type="caution">
    <text evidence="7">The sequence shown here is derived from an EMBL/GenBank/DDBJ whole genome shotgun (WGS) entry which is preliminary data.</text>
</comment>
<dbReference type="InterPro" id="IPR009057">
    <property type="entry name" value="Homeodomain-like_sf"/>
</dbReference>
<dbReference type="SUPFAM" id="SSF46689">
    <property type="entry name" value="Homeodomain-like"/>
    <property type="match status" value="1"/>
</dbReference>
<dbReference type="SUPFAM" id="SSF48498">
    <property type="entry name" value="Tetracyclin repressor-like, C-terminal domain"/>
    <property type="match status" value="1"/>
</dbReference>
<keyword evidence="3 5" id="KW-0238">DNA-binding</keyword>
<evidence type="ECO:0000256" key="2">
    <source>
        <dbReference type="ARBA" id="ARBA00023015"/>
    </source>
</evidence>
<keyword evidence="8" id="KW-1185">Reference proteome</keyword>
<dbReference type="PROSITE" id="PS50977">
    <property type="entry name" value="HTH_TETR_2"/>
    <property type="match status" value="1"/>
</dbReference>
<dbReference type="AlphaFoldDB" id="A0A094JA21"/>
<dbReference type="Pfam" id="PF08361">
    <property type="entry name" value="TetR_C_2"/>
    <property type="match status" value="1"/>
</dbReference>
<dbReference type="InterPro" id="IPR050109">
    <property type="entry name" value="HTH-type_TetR-like_transc_reg"/>
</dbReference>
<dbReference type="PANTHER" id="PTHR30055">
    <property type="entry name" value="HTH-TYPE TRANSCRIPTIONAL REGULATOR RUTR"/>
    <property type="match status" value="1"/>
</dbReference>
<dbReference type="EMBL" id="JPIN01000002">
    <property type="protein sequence ID" value="KFZ29416.1"/>
    <property type="molecule type" value="Genomic_DNA"/>
</dbReference>
<evidence type="ECO:0000313" key="8">
    <source>
        <dbReference type="Proteomes" id="UP000053718"/>
    </source>
</evidence>
<dbReference type="PRINTS" id="PR00455">
    <property type="entry name" value="HTHTETR"/>
</dbReference>
<evidence type="ECO:0000256" key="3">
    <source>
        <dbReference type="ARBA" id="ARBA00023125"/>
    </source>
</evidence>
<evidence type="ECO:0000259" key="6">
    <source>
        <dbReference type="PROSITE" id="PS50977"/>
    </source>
</evidence>
<organism evidence="7 8">
    <name type="scientific">Pseudidiomarina atlantica</name>
    <dbReference type="NCBI Taxonomy" id="1517416"/>
    <lineage>
        <taxon>Bacteria</taxon>
        <taxon>Pseudomonadati</taxon>
        <taxon>Pseudomonadota</taxon>
        <taxon>Gammaproteobacteria</taxon>
        <taxon>Alteromonadales</taxon>
        <taxon>Idiomarinaceae</taxon>
        <taxon>Pseudidiomarina</taxon>
    </lineage>
</organism>